<dbReference type="Gene3D" id="3.10.290.10">
    <property type="entry name" value="RNA-binding S4 domain"/>
    <property type="match status" value="1"/>
</dbReference>
<dbReference type="InterPro" id="IPR036986">
    <property type="entry name" value="S4_RNA-bd_sf"/>
</dbReference>
<gene>
    <name evidence="2" type="ORF">Pla123a_37580</name>
</gene>
<dbReference type="SUPFAM" id="SSF55174">
    <property type="entry name" value="Alpha-L RNA-binding motif"/>
    <property type="match status" value="1"/>
</dbReference>
<comment type="caution">
    <text evidence="2">The sequence shown here is derived from an EMBL/GenBank/DDBJ whole genome shotgun (WGS) entry which is preliminary data.</text>
</comment>
<keyword evidence="3" id="KW-1185">Reference proteome</keyword>
<organism evidence="2 3">
    <name type="scientific">Posidoniimonas polymericola</name>
    <dbReference type="NCBI Taxonomy" id="2528002"/>
    <lineage>
        <taxon>Bacteria</taxon>
        <taxon>Pseudomonadati</taxon>
        <taxon>Planctomycetota</taxon>
        <taxon>Planctomycetia</taxon>
        <taxon>Pirellulales</taxon>
        <taxon>Lacipirellulaceae</taxon>
        <taxon>Posidoniimonas</taxon>
    </lineage>
</organism>
<sequence>MDSPKQDGEPTIHLDQFLKAHGLVGTGGQAKVVIQGGEVLLNGQVETRRRKQLREGDLVGFEGEEYRVEFGG</sequence>
<dbReference type="Proteomes" id="UP000318478">
    <property type="component" value="Unassembled WGS sequence"/>
</dbReference>
<reference evidence="2 3" key="1">
    <citation type="submission" date="2019-02" db="EMBL/GenBank/DDBJ databases">
        <title>Deep-cultivation of Planctomycetes and their phenomic and genomic characterization uncovers novel biology.</title>
        <authorList>
            <person name="Wiegand S."/>
            <person name="Jogler M."/>
            <person name="Boedeker C."/>
            <person name="Pinto D."/>
            <person name="Vollmers J."/>
            <person name="Rivas-Marin E."/>
            <person name="Kohn T."/>
            <person name="Peeters S.H."/>
            <person name="Heuer A."/>
            <person name="Rast P."/>
            <person name="Oberbeckmann S."/>
            <person name="Bunk B."/>
            <person name="Jeske O."/>
            <person name="Meyerdierks A."/>
            <person name="Storesund J.E."/>
            <person name="Kallscheuer N."/>
            <person name="Luecker S."/>
            <person name="Lage O.M."/>
            <person name="Pohl T."/>
            <person name="Merkel B.J."/>
            <person name="Hornburger P."/>
            <person name="Mueller R.-W."/>
            <person name="Bruemmer F."/>
            <person name="Labrenz M."/>
            <person name="Spormann A.M."/>
            <person name="Op Den Camp H."/>
            <person name="Overmann J."/>
            <person name="Amann R."/>
            <person name="Jetten M.S.M."/>
            <person name="Mascher T."/>
            <person name="Medema M.H."/>
            <person name="Devos D.P."/>
            <person name="Kaster A.-K."/>
            <person name="Ovreas L."/>
            <person name="Rohde M."/>
            <person name="Galperin M.Y."/>
            <person name="Jogler C."/>
        </authorList>
    </citation>
    <scope>NUCLEOTIDE SEQUENCE [LARGE SCALE GENOMIC DNA]</scope>
    <source>
        <strain evidence="2 3">Pla123a</strain>
    </source>
</reference>
<dbReference type="AlphaFoldDB" id="A0A5C5YF46"/>
<dbReference type="OrthoDB" id="9811532at2"/>
<dbReference type="GO" id="GO:0003723">
    <property type="term" value="F:RNA binding"/>
    <property type="evidence" value="ECO:0007669"/>
    <property type="project" value="UniProtKB-KW"/>
</dbReference>
<dbReference type="RefSeq" id="WP_146589749.1">
    <property type="nucleotide sequence ID" value="NZ_SJPO01000010.1"/>
</dbReference>
<name>A0A5C5YF46_9BACT</name>
<dbReference type="CDD" id="cd00165">
    <property type="entry name" value="S4"/>
    <property type="match status" value="1"/>
</dbReference>
<evidence type="ECO:0000313" key="3">
    <source>
        <dbReference type="Proteomes" id="UP000318478"/>
    </source>
</evidence>
<protein>
    <submittedName>
        <fullName evidence="2">Ribosome-associated protein</fullName>
    </submittedName>
</protein>
<dbReference type="EMBL" id="SJPO01000010">
    <property type="protein sequence ID" value="TWT73423.1"/>
    <property type="molecule type" value="Genomic_DNA"/>
</dbReference>
<dbReference type="Pfam" id="PF13275">
    <property type="entry name" value="S4_2"/>
    <property type="match status" value="1"/>
</dbReference>
<evidence type="ECO:0000313" key="2">
    <source>
        <dbReference type="EMBL" id="TWT73423.1"/>
    </source>
</evidence>
<evidence type="ECO:0000256" key="1">
    <source>
        <dbReference type="PROSITE-ProRule" id="PRU00182"/>
    </source>
</evidence>
<proteinExistence type="predicted"/>
<accession>A0A5C5YF46</accession>
<keyword evidence="1" id="KW-0694">RNA-binding</keyword>
<dbReference type="PROSITE" id="PS50889">
    <property type="entry name" value="S4"/>
    <property type="match status" value="1"/>
</dbReference>